<keyword evidence="3 6" id="KW-0812">Transmembrane</keyword>
<feature type="transmembrane region" description="Helical" evidence="6">
    <location>
        <begin position="45"/>
        <end position="77"/>
    </location>
</feature>
<keyword evidence="4 6" id="KW-1133">Transmembrane helix</keyword>
<dbReference type="AlphaFoldDB" id="A0A0S3QW08"/>
<sequence length="361" mass="40515">MKIFDRYIIEEVLVPFTLSFFVVSFLMVVSRLFDVLMLVAGSGSFLLIFALFFAAVIAASGFVIPAAFLVGCSVAFTRLSLDMEIVALRSAGISVKRAAFPVLVLALMMSILVLVINLYVSPWGTRSVKAIAIQMILEKKNLGVAEGAFSKLFDGLTVYAERIEDNWLKNMLIFDYRDKKKPKVIEAYKGKILRDPKGALIVKLKKGKISVVSEDGSLEVLEFDTLTQRLVQGEEGILGKPTKKELSLGALLKRMEREKKRKKKAYLDVLVHFHKRFSLALTPLLFCLLAIPLSITFHRESKWSSLVISVVLFIGYYGLLSFFQNLVYKGIPAFLAVWMPNFVYLALGAYLFFKKTDSFVA</sequence>
<dbReference type="OrthoDB" id="9780716at2"/>
<evidence type="ECO:0000256" key="2">
    <source>
        <dbReference type="ARBA" id="ARBA00022475"/>
    </source>
</evidence>
<dbReference type="GO" id="GO:0015920">
    <property type="term" value="P:lipopolysaccharide transport"/>
    <property type="evidence" value="ECO:0007669"/>
    <property type="project" value="TreeGrafter"/>
</dbReference>
<dbReference type="RefSeq" id="WP_068550674.1">
    <property type="nucleotide sequence ID" value="NZ_AP013035.1"/>
</dbReference>
<evidence type="ECO:0000256" key="4">
    <source>
        <dbReference type="ARBA" id="ARBA00022989"/>
    </source>
</evidence>
<dbReference type="PANTHER" id="PTHR33529:SF6">
    <property type="entry name" value="YJGP_YJGQ FAMILY PERMEASE"/>
    <property type="match status" value="1"/>
</dbReference>
<evidence type="ECO:0000256" key="5">
    <source>
        <dbReference type="ARBA" id="ARBA00023136"/>
    </source>
</evidence>
<dbReference type="STRING" id="1298851.TST_1725"/>
<keyword evidence="8" id="KW-1185">Reference proteome</keyword>
<feature type="transmembrane region" description="Helical" evidence="6">
    <location>
        <begin position="307"/>
        <end position="327"/>
    </location>
</feature>
<dbReference type="Proteomes" id="UP000063234">
    <property type="component" value="Chromosome"/>
</dbReference>
<dbReference type="EMBL" id="AP013035">
    <property type="protein sequence ID" value="BAT72509.1"/>
    <property type="molecule type" value="Genomic_DNA"/>
</dbReference>
<dbReference type="KEGG" id="ttk:TST_1725"/>
<dbReference type="PANTHER" id="PTHR33529">
    <property type="entry name" value="SLR0882 PROTEIN-RELATED"/>
    <property type="match status" value="1"/>
</dbReference>
<feature type="transmembrane region" description="Helical" evidence="6">
    <location>
        <begin position="333"/>
        <end position="353"/>
    </location>
</feature>
<feature type="transmembrane region" description="Helical" evidence="6">
    <location>
        <begin position="12"/>
        <end position="33"/>
    </location>
</feature>
<protein>
    <submittedName>
        <fullName evidence="7">YjgP/YjgQ family permease</fullName>
    </submittedName>
</protein>
<dbReference type="NCBIfam" id="TIGR04407">
    <property type="entry name" value="LptF_YjgP"/>
    <property type="match status" value="1"/>
</dbReference>
<evidence type="ECO:0000256" key="6">
    <source>
        <dbReference type="SAM" id="Phobius"/>
    </source>
</evidence>
<comment type="subcellular location">
    <subcellularLocation>
        <location evidence="1">Cell membrane</location>
        <topology evidence="1">Multi-pass membrane protein</topology>
    </subcellularLocation>
</comment>
<proteinExistence type="predicted"/>
<keyword evidence="2" id="KW-1003">Cell membrane</keyword>
<keyword evidence="5 6" id="KW-0472">Membrane</keyword>
<gene>
    <name evidence="7" type="ORF">TST_1725</name>
</gene>
<dbReference type="InterPro" id="IPR005495">
    <property type="entry name" value="LptG/LptF_permease"/>
</dbReference>
<evidence type="ECO:0000313" key="8">
    <source>
        <dbReference type="Proteomes" id="UP000063234"/>
    </source>
</evidence>
<dbReference type="GO" id="GO:0055085">
    <property type="term" value="P:transmembrane transport"/>
    <property type="evidence" value="ECO:0007669"/>
    <property type="project" value="InterPro"/>
</dbReference>
<dbReference type="Pfam" id="PF03739">
    <property type="entry name" value="LptF_LptG"/>
    <property type="match status" value="1"/>
</dbReference>
<accession>A0A0S3QW08</accession>
<evidence type="ECO:0000313" key="7">
    <source>
        <dbReference type="EMBL" id="BAT72509.1"/>
    </source>
</evidence>
<feature type="transmembrane region" description="Helical" evidence="6">
    <location>
        <begin position="277"/>
        <end position="295"/>
    </location>
</feature>
<name>A0A0S3QW08_THET7</name>
<dbReference type="GO" id="GO:0043190">
    <property type="term" value="C:ATP-binding cassette (ABC) transporter complex"/>
    <property type="evidence" value="ECO:0007669"/>
    <property type="project" value="InterPro"/>
</dbReference>
<dbReference type="InterPro" id="IPR030922">
    <property type="entry name" value="LptF"/>
</dbReference>
<reference evidence="8" key="1">
    <citation type="journal article" date="2018" name="Science">
        <title>A primordial and reversible TCA cycle in a facultatively chemolithoautotrophic thermophile.</title>
        <authorList>
            <person name="Nunoura T."/>
            <person name="Chikaraishi Y."/>
            <person name="Izaki R."/>
            <person name="Suwa T."/>
            <person name="Sato T."/>
            <person name="Harada T."/>
            <person name="Mori K."/>
            <person name="Kato Y."/>
            <person name="Miyazaki M."/>
            <person name="Shimamura S."/>
            <person name="Yanagawa K."/>
            <person name="Shuto A."/>
            <person name="Ohkouchi N."/>
            <person name="Fujita N."/>
            <person name="Takaki Y."/>
            <person name="Atomi H."/>
            <person name="Takai K."/>
        </authorList>
    </citation>
    <scope>NUCLEOTIDE SEQUENCE [LARGE SCALE GENOMIC DNA]</scope>
    <source>
        <strain evidence="8">DSM 17441 / JCM 13301 / NBRC 103674 / ABI70S6</strain>
    </source>
</reference>
<organism evidence="7 8">
    <name type="scientific">Thermosulfidibacter takaii (strain DSM 17441 / JCM 13301 / NBRC 103674 / ABI70S6)</name>
    <dbReference type="NCBI Taxonomy" id="1298851"/>
    <lineage>
        <taxon>Bacteria</taxon>
        <taxon>Pseudomonadati</taxon>
        <taxon>Thermosulfidibacterota</taxon>
        <taxon>Thermosulfidibacteria</taxon>
        <taxon>Thermosulfidibacterales</taxon>
        <taxon>Thermosulfidibacteraceae</taxon>
    </lineage>
</organism>
<evidence type="ECO:0000256" key="1">
    <source>
        <dbReference type="ARBA" id="ARBA00004651"/>
    </source>
</evidence>
<feature type="transmembrane region" description="Helical" evidence="6">
    <location>
        <begin position="98"/>
        <end position="120"/>
    </location>
</feature>
<evidence type="ECO:0000256" key="3">
    <source>
        <dbReference type="ARBA" id="ARBA00022692"/>
    </source>
</evidence>